<gene>
    <name evidence="1" type="ORF">A2Z23_00675</name>
</gene>
<dbReference type="Proteomes" id="UP000176628">
    <property type="component" value="Unassembled WGS sequence"/>
</dbReference>
<reference evidence="1 2" key="1">
    <citation type="journal article" date="2016" name="Nat. Commun.">
        <title>Thousands of microbial genomes shed light on interconnected biogeochemical processes in an aquifer system.</title>
        <authorList>
            <person name="Anantharaman K."/>
            <person name="Brown C.T."/>
            <person name="Hug L.A."/>
            <person name="Sharon I."/>
            <person name="Castelle C.J."/>
            <person name="Probst A.J."/>
            <person name="Thomas B.C."/>
            <person name="Singh A."/>
            <person name="Wilkins M.J."/>
            <person name="Karaoz U."/>
            <person name="Brodie E.L."/>
            <person name="Williams K.H."/>
            <person name="Hubbard S.S."/>
            <person name="Banfield J.F."/>
        </authorList>
    </citation>
    <scope>NUCLEOTIDE SEQUENCE [LARGE SCALE GENOMIC DNA]</scope>
</reference>
<evidence type="ECO:0000313" key="1">
    <source>
        <dbReference type="EMBL" id="OGD86463.1"/>
    </source>
</evidence>
<protein>
    <submittedName>
        <fullName evidence="1">Uncharacterized protein</fullName>
    </submittedName>
</protein>
<dbReference type="EMBL" id="MFAV01000019">
    <property type="protein sequence ID" value="OGD86463.1"/>
    <property type="molecule type" value="Genomic_DNA"/>
</dbReference>
<evidence type="ECO:0000313" key="2">
    <source>
        <dbReference type="Proteomes" id="UP000176628"/>
    </source>
</evidence>
<comment type="caution">
    <text evidence="1">The sequence shown here is derived from an EMBL/GenBank/DDBJ whole genome shotgun (WGS) entry which is preliminary data.</text>
</comment>
<dbReference type="AlphaFoldDB" id="A0A1F5G3K8"/>
<sequence>MKTNFRTFTIFFLTSLFIVVLFFQRTNSLFLGPPLKLASQELKEEKPILHTSVLTYYPFLYYHQNSSQDFLVTKNPLTSKTISIIGGETEKTTDFIQDNHIYLVNLRNGAEPVFQFMVENNIEKNFLLEKVGIMQNIEIKVFKTKI</sequence>
<accession>A0A1F5G3K8</accession>
<proteinExistence type="predicted"/>
<organism evidence="1 2">
    <name type="scientific">Candidatus Curtissbacteria bacterium RBG_16_39_7</name>
    <dbReference type="NCBI Taxonomy" id="1797707"/>
    <lineage>
        <taxon>Bacteria</taxon>
        <taxon>Candidatus Curtissiibacteriota</taxon>
    </lineage>
</organism>
<name>A0A1F5G3K8_9BACT</name>